<name>V4CPD8_LOTGI</name>
<dbReference type="EMBL" id="KB199806">
    <property type="protein sequence ID" value="ESP04295.1"/>
    <property type="molecule type" value="Genomic_DNA"/>
</dbReference>
<evidence type="ECO:0000313" key="6">
    <source>
        <dbReference type="Proteomes" id="UP000030746"/>
    </source>
</evidence>
<sequence>MARTKEIKTICGKWKDGEFRRRLGPTMFILIGYIGMGFIQAQRGSAFLDIQLLTGSTLEKASYFFTAGAMGGVVGAVIFGGLYDKFNKNLILFIVLLGLSVTVSVIPYCTVYAAMVVAWFCNTICLGGWDATASAEVVRIWNLESQTYLFLVNSGYSVGAIMGPLATEPFLVPKVMITNTTVPANSINKLSENTSDSTQFNETGLIYNSSCGNYTQNLKLNIQLHYAYAISAVIALVTSLPLLYLFYKNYHRTAVKNSTTDYSKVQELPIHHFAAAICIVMATYICISGIEDAFASFLMTFVVKQLNWSKTTGAQLSAVFFGAYSLVRASCIFIADLVGPRLFLLSSMTGVVLCGVGITLCSVYHSSIGVWIFIGLSGAFIGIIFPIGISWINKTVVSVTGRVSSFVVVGSAIGKLCNPIILGYFMEEFSPLSFCYIIIFEASFCILVCLISTVYSQKVLSKIRKRTIDIQITVDQKSDEYTMESNHEEQG</sequence>
<dbReference type="GO" id="GO:0022857">
    <property type="term" value="F:transmembrane transporter activity"/>
    <property type="evidence" value="ECO:0007669"/>
    <property type="project" value="InterPro"/>
</dbReference>
<dbReference type="RefSeq" id="XP_009044992.1">
    <property type="nucleotide sequence ID" value="XM_009046744.1"/>
</dbReference>
<keyword evidence="2 4" id="KW-1133">Transmembrane helix</keyword>
<dbReference type="PANTHER" id="PTHR23121">
    <property type="entry name" value="SODIUM-DEPENDENT GLUCOSE TRANSPORTER 1"/>
    <property type="match status" value="1"/>
</dbReference>
<feature type="transmembrane region" description="Helical" evidence="4">
    <location>
        <begin position="61"/>
        <end position="83"/>
    </location>
</feature>
<dbReference type="SUPFAM" id="SSF103473">
    <property type="entry name" value="MFS general substrate transporter"/>
    <property type="match status" value="1"/>
</dbReference>
<proteinExistence type="predicted"/>
<feature type="transmembrane region" description="Helical" evidence="4">
    <location>
        <begin position="226"/>
        <end position="247"/>
    </location>
</feature>
<dbReference type="GeneID" id="20241585"/>
<feature type="transmembrane region" description="Helical" evidence="4">
    <location>
        <begin position="90"/>
        <end position="120"/>
    </location>
</feature>
<dbReference type="Proteomes" id="UP000030746">
    <property type="component" value="Unassembled WGS sequence"/>
</dbReference>
<feature type="transmembrane region" description="Helical" evidence="4">
    <location>
        <begin position="23"/>
        <end position="41"/>
    </location>
</feature>
<dbReference type="PANTHER" id="PTHR23121:SF9">
    <property type="entry name" value="SODIUM-DEPENDENT GLUCOSE TRANSPORTER 1"/>
    <property type="match status" value="1"/>
</dbReference>
<feature type="transmembrane region" description="Helical" evidence="4">
    <location>
        <begin position="314"/>
        <end position="335"/>
    </location>
</feature>
<dbReference type="CTD" id="20241585"/>
<feature type="transmembrane region" description="Helical" evidence="4">
    <location>
        <begin position="431"/>
        <end position="456"/>
    </location>
</feature>
<evidence type="ECO:0000313" key="5">
    <source>
        <dbReference type="EMBL" id="ESP04295.1"/>
    </source>
</evidence>
<dbReference type="InterPro" id="IPR011701">
    <property type="entry name" value="MFS"/>
</dbReference>
<reference evidence="5 6" key="1">
    <citation type="journal article" date="2013" name="Nature">
        <title>Insights into bilaterian evolution from three spiralian genomes.</title>
        <authorList>
            <person name="Simakov O."/>
            <person name="Marletaz F."/>
            <person name="Cho S.J."/>
            <person name="Edsinger-Gonzales E."/>
            <person name="Havlak P."/>
            <person name="Hellsten U."/>
            <person name="Kuo D.H."/>
            <person name="Larsson T."/>
            <person name="Lv J."/>
            <person name="Arendt D."/>
            <person name="Savage R."/>
            <person name="Osoegawa K."/>
            <person name="de Jong P."/>
            <person name="Grimwood J."/>
            <person name="Chapman J.A."/>
            <person name="Shapiro H."/>
            <person name="Aerts A."/>
            <person name="Otillar R.P."/>
            <person name="Terry A.Y."/>
            <person name="Boore J.L."/>
            <person name="Grigoriev I.V."/>
            <person name="Lindberg D.R."/>
            <person name="Seaver E.C."/>
            <person name="Weisblat D.A."/>
            <person name="Putnam N.H."/>
            <person name="Rokhsar D.S."/>
        </authorList>
    </citation>
    <scope>NUCLEOTIDE SEQUENCE [LARGE SCALE GENOMIC DNA]</scope>
</reference>
<evidence type="ECO:0000256" key="2">
    <source>
        <dbReference type="ARBA" id="ARBA00022989"/>
    </source>
</evidence>
<keyword evidence="6" id="KW-1185">Reference proteome</keyword>
<dbReference type="Pfam" id="PF07690">
    <property type="entry name" value="MFS_1"/>
    <property type="match status" value="1"/>
</dbReference>
<feature type="transmembrane region" description="Helical" evidence="4">
    <location>
        <begin position="404"/>
        <end position="425"/>
    </location>
</feature>
<dbReference type="HOGENOM" id="CLU_028923_2_0_1"/>
<gene>
    <name evidence="5" type="ORF">LOTGIDRAFT_170885</name>
</gene>
<evidence type="ECO:0000256" key="4">
    <source>
        <dbReference type="SAM" id="Phobius"/>
    </source>
</evidence>
<evidence type="ECO:0000256" key="1">
    <source>
        <dbReference type="ARBA" id="ARBA00022692"/>
    </source>
</evidence>
<evidence type="ECO:0000256" key="3">
    <source>
        <dbReference type="ARBA" id="ARBA00023136"/>
    </source>
</evidence>
<dbReference type="OMA" id="TIEMCAG"/>
<dbReference type="STRING" id="225164.V4CPD8"/>
<dbReference type="AlphaFoldDB" id="V4CPD8"/>
<organism evidence="5 6">
    <name type="scientific">Lottia gigantea</name>
    <name type="common">Giant owl limpet</name>
    <dbReference type="NCBI Taxonomy" id="225164"/>
    <lineage>
        <taxon>Eukaryota</taxon>
        <taxon>Metazoa</taxon>
        <taxon>Spiralia</taxon>
        <taxon>Lophotrochozoa</taxon>
        <taxon>Mollusca</taxon>
        <taxon>Gastropoda</taxon>
        <taxon>Patellogastropoda</taxon>
        <taxon>Lottioidea</taxon>
        <taxon>Lottiidae</taxon>
        <taxon>Lottia</taxon>
    </lineage>
</organism>
<dbReference type="InterPro" id="IPR036259">
    <property type="entry name" value="MFS_trans_sf"/>
</dbReference>
<keyword evidence="3 4" id="KW-0472">Membrane</keyword>
<protein>
    <recommendedName>
        <fullName evidence="7">Major facilitator superfamily (MFS) profile domain-containing protein</fullName>
    </recommendedName>
</protein>
<feature type="transmembrane region" description="Helical" evidence="4">
    <location>
        <begin position="268"/>
        <end position="290"/>
    </location>
</feature>
<keyword evidence="1 4" id="KW-0812">Transmembrane</keyword>
<accession>V4CPD8</accession>
<feature type="transmembrane region" description="Helical" evidence="4">
    <location>
        <begin position="342"/>
        <end position="365"/>
    </location>
</feature>
<feature type="transmembrane region" description="Helical" evidence="4">
    <location>
        <begin position="371"/>
        <end position="392"/>
    </location>
</feature>
<dbReference type="OrthoDB" id="413079at2759"/>
<dbReference type="KEGG" id="lgi:LOTGIDRAFT_170885"/>
<dbReference type="Gene3D" id="1.20.1250.20">
    <property type="entry name" value="MFS general substrate transporter like domains"/>
    <property type="match status" value="2"/>
</dbReference>
<evidence type="ECO:0008006" key="7">
    <source>
        <dbReference type="Google" id="ProtNLM"/>
    </source>
</evidence>